<dbReference type="EMBL" id="CAXAMM010028180">
    <property type="protein sequence ID" value="CAK9062357.1"/>
    <property type="molecule type" value="Genomic_DNA"/>
</dbReference>
<name>A0ABP0NHK8_9DINO</name>
<protein>
    <submittedName>
        <fullName evidence="2">Uncharacterized protein</fullName>
    </submittedName>
</protein>
<comment type="caution">
    <text evidence="2">The sequence shown here is derived from an EMBL/GenBank/DDBJ whole genome shotgun (WGS) entry which is preliminary data.</text>
</comment>
<evidence type="ECO:0000313" key="3">
    <source>
        <dbReference type="Proteomes" id="UP001642464"/>
    </source>
</evidence>
<evidence type="ECO:0000256" key="1">
    <source>
        <dbReference type="SAM" id="MobiDB-lite"/>
    </source>
</evidence>
<feature type="non-terminal residue" evidence="2">
    <location>
        <position position="1"/>
    </location>
</feature>
<proteinExistence type="predicted"/>
<gene>
    <name evidence="2" type="ORF">SCF082_LOCUS32505</name>
</gene>
<keyword evidence="3" id="KW-1185">Reference proteome</keyword>
<accession>A0ABP0NHK8</accession>
<organism evidence="2 3">
    <name type="scientific">Durusdinium trenchii</name>
    <dbReference type="NCBI Taxonomy" id="1381693"/>
    <lineage>
        <taxon>Eukaryota</taxon>
        <taxon>Sar</taxon>
        <taxon>Alveolata</taxon>
        <taxon>Dinophyceae</taxon>
        <taxon>Suessiales</taxon>
        <taxon>Symbiodiniaceae</taxon>
        <taxon>Durusdinium</taxon>
    </lineage>
</organism>
<reference evidence="2 3" key="1">
    <citation type="submission" date="2024-02" db="EMBL/GenBank/DDBJ databases">
        <authorList>
            <person name="Chen Y."/>
            <person name="Shah S."/>
            <person name="Dougan E. K."/>
            <person name="Thang M."/>
            <person name="Chan C."/>
        </authorList>
    </citation>
    <scope>NUCLEOTIDE SEQUENCE [LARGE SCALE GENOMIC DNA]</scope>
</reference>
<feature type="non-terminal residue" evidence="2">
    <location>
        <position position="55"/>
    </location>
</feature>
<sequence>EKVKPQDNSVKKEIQDKGYAGRPTSSTATRGPIAMSVNSEDTVEEIPDSETESKK</sequence>
<feature type="region of interest" description="Disordered" evidence="1">
    <location>
        <begin position="1"/>
        <end position="55"/>
    </location>
</feature>
<feature type="compositionally biased region" description="Acidic residues" evidence="1">
    <location>
        <begin position="41"/>
        <end position="55"/>
    </location>
</feature>
<evidence type="ECO:0000313" key="2">
    <source>
        <dbReference type="EMBL" id="CAK9062357.1"/>
    </source>
</evidence>
<dbReference type="Proteomes" id="UP001642464">
    <property type="component" value="Unassembled WGS sequence"/>
</dbReference>